<dbReference type="Proteomes" id="UP000198599">
    <property type="component" value="Unassembled WGS sequence"/>
</dbReference>
<dbReference type="GO" id="GO:0003924">
    <property type="term" value="F:GTPase activity"/>
    <property type="evidence" value="ECO:0007669"/>
    <property type="project" value="InterPro"/>
</dbReference>
<dbReference type="InterPro" id="IPR027417">
    <property type="entry name" value="P-loop_NTPase"/>
</dbReference>
<evidence type="ECO:0000259" key="7">
    <source>
        <dbReference type="Pfam" id="PF00350"/>
    </source>
</evidence>
<keyword evidence="9" id="KW-1185">Reference proteome</keyword>
<dbReference type="Pfam" id="PF00350">
    <property type="entry name" value="Dynamin_N"/>
    <property type="match status" value="1"/>
</dbReference>
<feature type="region of interest" description="Disordered" evidence="6">
    <location>
        <begin position="1"/>
        <end position="20"/>
    </location>
</feature>
<dbReference type="PANTHER" id="PTHR10465">
    <property type="entry name" value="TRANSMEMBRANE GTPASE FZO1"/>
    <property type="match status" value="1"/>
</dbReference>
<evidence type="ECO:0000313" key="8">
    <source>
        <dbReference type="EMBL" id="SFO19544.1"/>
    </source>
</evidence>
<keyword evidence="2" id="KW-0547">Nucleotide-binding</keyword>
<keyword evidence="3" id="KW-0378">Hydrolase</keyword>
<dbReference type="InterPro" id="IPR027094">
    <property type="entry name" value="Mitofusin_fam"/>
</dbReference>
<dbReference type="RefSeq" id="WP_092840985.1">
    <property type="nucleotide sequence ID" value="NZ_FOVP01000018.1"/>
</dbReference>
<dbReference type="InterPro" id="IPR045063">
    <property type="entry name" value="Dynamin_N"/>
</dbReference>
<protein>
    <submittedName>
        <fullName evidence="8">Dynamin family protein</fullName>
    </submittedName>
</protein>
<proteinExistence type="predicted"/>
<comment type="subcellular location">
    <subcellularLocation>
        <location evidence="1">Membrane</location>
    </subcellularLocation>
</comment>
<evidence type="ECO:0000256" key="2">
    <source>
        <dbReference type="ARBA" id="ARBA00022741"/>
    </source>
</evidence>
<accession>A0A1I5F737</accession>
<evidence type="ECO:0000256" key="1">
    <source>
        <dbReference type="ARBA" id="ARBA00004370"/>
    </source>
</evidence>
<feature type="domain" description="Dynamin N-terminal" evidence="7">
    <location>
        <begin position="72"/>
        <end position="300"/>
    </location>
</feature>
<sequence>MNMQPQTAASPQSQLTPAQSMLRSSLHGLSTFTEGLIPLRQAIQGAKTLGDDTERKLALRLHSKLEALEPSVTMIGQIKSGKTTLVNCMIGWPDLLPADVNPWTSVVTSLHLSPTPLSPEAHAKFCFFEENEWDKLIAGGGRIGELANRAGAQDEFSKIKAQVEQMREKSKARLGRKFEVLLGQHHDYGYFDQELIERYVCLGDDFDETASDDQGRFADITRSADLHFHQPAVPMRLCIRDTPGVNDTFMMREQITIRSIRDSRICVVVLSAHQALSSTDLALVRLIANVKSRDVIIFVNRIDELSAPATQVPQIKDSILDTLSKHNGPADAQIIFGSALWAQTAMAGPLSALPEASKAALINWATTSADPDLRKQNARKILWALSGLPDLYAAISERIAQGVGGEAVLQIAASARNLINAIQLSDNLAAKAQVGEITVHLDPEHVAHSLASLRTRSLETLKSDLDGIQADFSTRLERVHESFLARATEALILHLETYGEHSIWEYDPSGLRILLSSSYKSFGRTSQAAYQRCVKEVITELVTLYQEALKLPENLFDIKAPPAPRVPPPVSLGQTIALDLKGNWWKSWWFRRRGYQAYAADFHRLIKEETDTFLNDLKTNQAHVLHDAILAEVDTFLTEQSGVLLNTIAPSSLTKDGIDRLFDRQSLNARDAELKQAHRHLDAYTT</sequence>
<dbReference type="STRING" id="1005928.SAMN04487859_118114"/>
<dbReference type="Gene3D" id="3.40.50.300">
    <property type="entry name" value="P-loop containing nucleotide triphosphate hydrolases"/>
    <property type="match status" value="1"/>
</dbReference>
<dbReference type="GO" id="GO:0008053">
    <property type="term" value="P:mitochondrial fusion"/>
    <property type="evidence" value="ECO:0007669"/>
    <property type="project" value="TreeGrafter"/>
</dbReference>
<organism evidence="8 9">
    <name type="scientific">Roseovarius lutimaris</name>
    <dbReference type="NCBI Taxonomy" id="1005928"/>
    <lineage>
        <taxon>Bacteria</taxon>
        <taxon>Pseudomonadati</taxon>
        <taxon>Pseudomonadota</taxon>
        <taxon>Alphaproteobacteria</taxon>
        <taxon>Rhodobacterales</taxon>
        <taxon>Roseobacteraceae</taxon>
        <taxon>Roseovarius</taxon>
    </lineage>
</organism>
<evidence type="ECO:0000256" key="5">
    <source>
        <dbReference type="ARBA" id="ARBA00023136"/>
    </source>
</evidence>
<dbReference type="EMBL" id="FOVP01000018">
    <property type="protein sequence ID" value="SFO19544.1"/>
    <property type="molecule type" value="Genomic_DNA"/>
</dbReference>
<dbReference type="AlphaFoldDB" id="A0A1I5F737"/>
<evidence type="ECO:0000256" key="6">
    <source>
        <dbReference type="SAM" id="MobiDB-lite"/>
    </source>
</evidence>
<keyword evidence="5" id="KW-0472">Membrane</keyword>
<dbReference type="OrthoDB" id="7927795at2"/>
<evidence type="ECO:0000313" key="9">
    <source>
        <dbReference type="Proteomes" id="UP000198599"/>
    </source>
</evidence>
<dbReference type="PANTHER" id="PTHR10465:SF0">
    <property type="entry name" value="SARCALUMENIN"/>
    <property type="match status" value="1"/>
</dbReference>
<dbReference type="SUPFAM" id="SSF52540">
    <property type="entry name" value="P-loop containing nucleoside triphosphate hydrolases"/>
    <property type="match status" value="1"/>
</dbReference>
<name>A0A1I5F737_9RHOB</name>
<evidence type="ECO:0000256" key="3">
    <source>
        <dbReference type="ARBA" id="ARBA00022801"/>
    </source>
</evidence>
<dbReference type="GO" id="GO:0016020">
    <property type="term" value="C:membrane"/>
    <property type="evidence" value="ECO:0007669"/>
    <property type="project" value="UniProtKB-SubCell"/>
</dbReference>
<evidence type="ECO:0000256" key="4">
    <source>
        <dbReference type="ARBA" id="ARBA00023134"/>
    </source>
</evidence>
<reference evidence="9" key="1">
    <citation type="submission" date="2016-10" db="EMBL/GenBank/DDBJ databases">
        <authorList>
            <person name="Varghese N."/>
            <person name="Submissions S."/>
        </authorList>
    </citation>
    <scope>NUCLEOTIDE SEQUENCE [LARGE SCALE GENOMIC DNA]</scope>
    <source>
        <strain evidence="9">DSM 28463</strain>
    </source>
</reference>
<dbReference type="GO" id="GO:0005525">
    <property type="term" value="F:GTP binding"/>
    <property type="evidence" value="ECO:0007669"/>
    <property type="project" value="UniProtKB-KW"/>
</dbReference>
<keyword evidence="4" id="KW-0342">GTP-binding</keyword>
<gene>
    <name evidence="8" type="ORF">SAMN04487859_118114</name>
</gene>